<keyword evidence="2" id="KW-1185">Reference proteome</keyword>
<evidence type="ECO:0000313" key="2">
    <source>
        <dbReference type="Proteomes" id="UP000821845"/>
    </source>
</evidence>
<comment type="caution">
    <text evidence="1">The sequence shown here is derived from an EMBL/GenBank/DDBJ whole genome shotgun (WGS) entry which is preliminary data.</text>
</comment>
<dbReference type="EMBL" id="CM023481">
    <property type="protein sequence ID" value="KAH6944350.1"/>
    <property type="molecule type" value="Genomic_DNA"/>
</dbReference>
<dbReference type="Proteomes" id="UP000821845">
    <property type="component" value="Chromosome 1"/>
</dbReference>
<accession>A0ACB7TBP2</accession>
<organism evidence="1 2">
    <name type="scientific">Hyalomma asiaticum</name>
    <name type="common">Tick</name>
    <dbReference type="NCBI Taxonomy" id="266040"/>
    <lineage>
        <taxon>Eukaryota</taxon>
        <taxon>Metazoa</taxon>
        <taxon>Ecdysozoa</taxon>
        <taxon>Arthropoda</taxon>
        <taxon>Chelicerata</taxon>
        <taxon>Arachnida</taxon>
        <taxon>Acari</taxon>
        <taxon>Parasitiformes</taxon>
        <taxon>Ixodida</taxon>
        <taxon>Ixodoidea</taxon>
        <taxon>Ixodidae</taxon>
        <taxon>Hyalomminae</taxon>
        <taxon>Hyalomma</taxon>
    </lineage>
</organism>
<proteinExistence type="predicted"/>
<protein>
    <submittedName>
        <fullName evidence="1">Uncharacterized protein</fullName>
    </submittedName>
</protein>
<name>A0ACB7TBP2_HYAAI</name>
<evidence type="ECO:0000313" key="1">
    <source>
        <dbReference type="EMBL" id="KAH6944350.1"/>
    </source>
</evidence>
<reference evidence="1" key="1">
    <citation type="submission" date="2020-05" db="EMBL/GenBank/DDBJ databases">
        <title>Large-scale comparative analyses of tick genomes elucidate their genetic diversity and vector capacities.</title>
        <authorList>
            <person name="Jia N."/>
            <person name="Wang J."/>
            <person name="Shi W."/>
            <person name="Du L."/>
            <person name="Sun Y."/>
            <person name="Zhan W."/>
            <person name="Jiang J."/>
            <person name="Wang Q."/>
            <person name="Zhang B."/>
            <person name="Ji P."/>
            <person name="Sakyi L.B."/>
            <person name="Cui X."/>
            <person name="Yuan T."/>
            <person name="Jiang B."/>
            <person name="Yang W."/>
            <person name="Lam T.T.-Y."/>
            <person name="Chang Q."/>
            <person name="Ding S."/>
            <person name="Wang X."/>
            <person name="Zhu J."/>
            <person name="Ruan X."/>
            <person name="Zhao L."/>
            <person name="Wei J."/>
            <person name="Que T."/>
            <person name="Du C."/>
            <person name="Cheng J."/>
            <person name="Dai P."/>
            <person name="Han X."/>
            <person name="Huang E."/>
            <person name="Gao Y."/>
            <person name="Liu J."/>
            <person name="Shao H."/>
            <person name="Ye R."/>
            <person name="Li L."/>
            <person name="Wei W."/>
            <person name="Wang X."/>
            <person name="Wang C."/>
            <person name="Yang T."/>
            <person name="Huo Q."/>
            <person name="Li W."/>
            <person name="Guo W."/>
            <person name="Chen H."/>
            <person name="Zhou L."/>
            <person name="Ni X."/>
            <person name="Tian J."/>
            <person name="Zhou Y."/>
            <person name="Sheng Y."/>
            <person name="Liu T."/>
            <person name="Pan Y."/>
            <person name="Xia L."/>
            <person name="Li J."/>
            <person name="Zhao F."/>
            <person name="Cao W."/>
        </authorList>
    </citation>
    <scope>NUCLEOTIDE SEQUENCE</scope>
    <source>
        <strain evidence="1">Hyas-2018</strain>
    </source>
</reference>
<gene>
    <name evidence="1" type="ORF">HPB50_002732</name>
</gene>
<sequence length="414" mass="46311">MKRLKEWGIAPSSAYDFHIEGYCEVTGEFLTTADVHTRLSRTRIVCVDGRSYELVGPFDRVSGMEGNLPARILDEFMHGVPRNWRQVILGWSEQEQQVNGQDRRESRGTSKHRDRPVQRCCAAKGLKTMQRDNVFNFQPQRRHNHTSSASSSPPAKQKSPAKSSIYAPHLQLKEARVIVERLPTAILEKRTPRLGVPGALKNSGSEQAEPIVKPQPCKPVCNAGPSNGDPKHKASESTEALLAITARKGTLKRKAQIKKLVDALAAKEACDDIYQSQTLAGNIPGEFFATQKWDELSDFDPSRMATPVPNSPHLSPGKSQFSFSSSDSPSPERRVSAVAIMQSLRKRDNVANLKPSTPKSRYMKSQNVEKVLQGLRKLESKLEKEKLKENCEDSIEEEEDTDYESSQDELLLLH</sequence>